<dbReference type="InterPro" id="IPR007554">
    <property type="entry name" value="Glycerophosphate_synth"/>
</dbReference>
<name>A0A124I0Z3_9ACTN</name>
<dbReference type="GO" id="GO:0047355">
    <property type="term" value="F:CDP-glycerol glycerophosphotransferase activity"/>
    <property type="evidence" value="ECO:0007669"/>
    <property type="project" value="InterPro"/>
</dbReference>
<dbReference type="FunFam" id="3.90.550.10:FF:000196">
    <property type="entry name" value="Glycosyl transferase"/>
    <property type="match status" value="1"/>
</dbReference>
<comment type="caution">
    <text evidence="8">The sequence shown here is derived from an EMBL/GenBank/DDBJ whole genome shotgun (WGS) entry which is preliminary data.</text>
</comment>
<dbReference type="RefSeq" id="WP_055632816.1">
    <property type="nucleotide sequence ID" value="NZ_KQ948790.1"/>
</dbReference>
<dbReference type="EMBL" id="LMWW01000079">
    <property type="protein sequence ID" value="KUN75434.1"/>
    <property type="molecule type" value="Genomic_DNA"/>
</dbReference>
<feature type="domain" description="Glycosyltransferase 2-like" evidence="7">
    <location>
        <begin position="5"/>
        <end position="109"/>
    </location>
</feature>
<evidence type="ECO:0000313" key="8">
    <source>
        <dbReference type="EMBL" id="KUN75434.1"/>
    </source>
</evidence>
<comment type="subcellular location">
    <subcellularLocation>
        <location evidence="1">Cell membrane</location>
        <topology evidence="1">Peripheral membrane protein</topology>
    </subcellularLocation>
</comment>
<evidence type="ECO:0000256" key="2">
    <source>
        <dbReference type="ARBA" id="ARBA00010488"/>
    </source>
</evidence>
<dbReference type="PANTHER" id="PTHR37316">
    <property type="entry name" value="TEICHOIC ACID GLYCEROL-PHOSPHATE PRIMASE"/>
    <property type="match status" value="1"/>
</dbReference>
<proteinExistence type="inferred from homology"/>
<evidence type="ECO:0000259" key="7">
    <source>
        <dbReference type="Pfam" id="PF00535"/>
    </source>
</evidence>
<dbReference type="InterPro" id="IPR029044">
    <property type="entry name" value="Nucleotide-diphossugar_trans"/>
</dbReference>
<dbReference type="SUPFAM" id="SSF53756">
    <property type="entry name" value="UDP-Glycosyltransferase/glycogen phosphorylase"/>
    <property type="match status" value="1"/>
</dbReference>
<dbReference type="InterPro" id="IPR051612">
    <property type="entry name" value="Teichoic_Acid_Biosynth"/>
</dbReference>
<evidence type="ECO:0000256" key="5">
    <source>
        <dbReference type="ARBA" id="ARBA00022944"/>
    </source>
</evidence>
<dbReference type="InterPro" id="IPR043148">
    <property type="entry name" value="TagF_C"/>
</dbReference>
<comment type="similarity">
    <text evidence="2">Belongs to the CDP-glycerol glycerophosphotransferase family.</text>
</comment>
<keyword evidence="9" id="KW-1185">Reference proteome</keyword>
<dbReference type="Pfam" id="PF04464">
    <property type="entry name" value="Glyphos_transf"/>
    <property type="match status" value="1"/>
</dbReference>
<dbReference type="InterPro" id="IPR043149">
    <property type="entry name" value="TagF_N"/>
</dbReference>
<dbReference type="CDD" id="cd00761">
    <property type="entry name" value="Glyco_tranf_GTA_type"/>
    <property type="match status" value="1"/>
</dbReference>
<dbReference type="Pfam" id="PF00535">
    <property type="entry name" value="Glycos_transf_2"/>
    <property type="match status" value="1"/>
</dbReference>
<dbReference type="OrthoDB" id="3183633at2"/>
<dbReference type="GO" id="GO:0005886">
    <property type="term" value="C:plasma membrane"/>
    <property type="evidence" value="ECO:0007669"/>
    <property type="project" value="UniProtKB-SubCell"/>
</dbReference>
<dbReference type="Proteomes" id="UP000052982">
    <property type="component" value="Unassembled WGS sequence"/>
</dbReference>
<gene>
    <name evidence="8" type="ORF">AQJ64_42420</name>
</gene>
<keyword evidence="4 8" id="KW-0808">Transferase</keyword>
<dbReference type="SUPFAM" id="SSF53448">
    <property type="entry name" value="Nucleotide-diphospho-sugar transferases"/>
    <property type="match status" value="1"/>
</dbReference>
<accession>A0A124I0Z3</accession>
<dbReference type="InterPro" id="IPR001173">
    <property type="entry name" value="Glyco_trans_2-like"/>
</dbReference>
<keyword evidence="5" id="KW-0777">Teichoic acid biosynthesis</keyword>
<evidence type="ECO:0000256" key="6">
    <source>
        <dbReference type="ARBA" id="ARBA00023136"/>
    </source>
</evidence>
<sequence length="755" mass="83734">MPRFSVIVPCFKVQGFLRECLDSLLSQSYADFEVIAVDDRSPDGCGAILDEYAARDERVRVLHLPENVGLGRARNAGLPHAGGDYLFFLDSDDTLTPGALRAMADRLAGSADPDVLVFDYARTYWWGGTRRNALAHILAEAEAGSGAGNGNGNGNGGGTDGTFTAAERPEILDLLMVVWNKVYRRDFVESNGFAFPPGYYEDTPWTFPVMLSAERIAVLDRICLNYRQRRQGNILSTTSRKHFDIHDQYERVFAFVDSRPELAGWRPYLHRKMGEHCLDILAKPDRLPPSDKKEFFRRTAEMFRSRRPDGEPVPAELRVLEHGYAAYRARRQAERARRELARRRTLVRRAAGARAQRAVDGVRARRPIDPQLVVYSAFSHRGVLGDPGAVYRKALEIAPQLRGVWVVRDEETAAGLPEGVEHVLLDSPAYRRVTARAGFFVNNVNWPGALAKRPGSVHIHTHQGTPLKYMAADLLNRPGARYGVDVPQMLRRADRWDHSLVANRHSELVWERAYPCHFASARTGSPRNDVLVGADPGAGAAVRARLGIPAGHTVVLYAPTRREYVRGGHVDRIDLARFAAGLGEGHTLVVRLHPSLATGHARGMGLADLHRRGVLVDATDEPHVEDVMLASDVLVTDYSALMFDYANLDRPIVVHADDWEAYTASRGTYFDITAEAPGHVSRSFGELARLLASGSWRDEDSTRLRAAFRARFCAYDDGHAAERVVRRLLLGEEFPDVAAAKVPAPGAAHEELAST</sequence>
<evidence type="ECO:0000313" key="9">
    <source>
        <dbReference type="Proteomes" id="UP000052982"/>
    </source>
</evidence>
<dbReference type="Gene3D" id="3.40.50.11820">
    <property type="match status" value="1"/>
</dbReference>
<protein>
    <submittedName>
        <fullName evidence="8">Glycosyl transferase</fullName>
    </submittedName>
</protein>
<dbReference type="STRING" id="1943.AQJ64_42420"/>
<organism evidence="8 9">
    <name type="scientific">Streptomyces griseoruber</name>
    <dbReference type="NCBI Taxonomy" id="1943"/>
    <lineage>
        <taxon>Bacteria</taxon>
        <taxon>Bacillati</taxon>
        <taxon>Actinomycetota</taxon>
        <taxon>Actinomycetes</taxon>
        <taxon>Kitasatosporales</taxon>
        <taxon>Streptomycetaceae</taxon>
        <taxon>Streptomyces</taxon>
    </lineage>
</organism>
<reference evidence="8 9" key="1">
    <citation type="submission" date="2015-10" db="EMBL/GenBank/DDBJ databases">
        <title>Draft genome sequence of Streptomyces griseoruber DSM 40281, type strain for the species Streptomyces griseoruber.</title>
        <authorList>
            <person name="Ruckert C."/>
            <person name="Winkler A."/>
            <person name="Kalinowski J."/>
            <person name="Kampfer P."/>
            <person name="Glaeser S."/>
        </authorList>
    </citation>
    <scope>NUCLEOTIDE SEQUENCE [LARGE SCALE GENOMIC DNA]</scope>
    <source>
        <strain evidence="8 9">DSM 40281</strain>
    </source>
</reference>
<keyword evidence="6" id="KW-0472">Membrane</keyword>
<dbReference type="Gene3D" id="3.90.550.10">
    <property type="entry name" value="Spore Coat Polysaccharide Biosynthesis Protein SpsA, Chain A"/>
    <property type="match status" value="1"/>
</dbReference>
<evidence type="ECO:0000256" key="1">
    <source>
        <dbReference type="ARBA" id="ARBA00004202"/>
    </source>
</evidence>
<dbReference type="GO" id="GO:0019350">
    <property type="term" value="P:teichoic acid biosynthetic process"/>
    <property type="evidence" value="ECO:0007669"/>
    <property type="project" value="UniProtKB-KW"/>
</dbReference>
<keyword evidence="3" id="KW-1003">Cell membrane</keyword>
<evidence type="ECO:0000256" key="3">
    <source>
        <dbReference type="ARBA" id="ARBA00022475"/>
    </source>
</evidence>
<dbReference type="Gene3D" id="3.40.50.12580">
    <property type="match status" value="1"/>
</dbReference>
<dbReference type="PANTHER" id="PTHR37316:SF3">
    <property type="entry name" value="TEICHOIC ACID GLYCEROL-PHOSPHATE TRANSFERASE"/>
    <property type="match status" value="1"/>
</dbReference>
<evidence type="ECO:0000256" key="4">
    <source>
        <dbReference type="ARBA" id="ARBA00022679"/>
    </source>
</evidence>
<dbReference type="AlphaFoldDB" id="A0A124I0Z3"/>